<name>A0A558C244_9BACT</name>
<keyword evidence="2" id="KW-1133">Transmembrane helix</keyword>
<organism evidence="3 4">
    <name type="scientific">Hymenobacter setariae</name>
    <dbReference type="NCBI Taxonomy" id="2594794"/>
    <lineage>
        <taxon>Bacteria</taxon>
        <taxon>Pseudomonadati</taxon>
        <taxon>Bacteroidota</taxon>
        <taxon>Cytophagia</taxon>
        <taxon>Cytophagales</taxon>
        <taxon>Hymenobacteraceae</taxon>
        <taxon>Hymenobacter</taxon>
    </lineage>
</organism>
<dbReference type="AlphaFoldDB" id="A0A558C244"/>
<sequence length="315" mass="33235">MVMISTSMRGDCGVWQGFVGNFAQRCLQDSYTSRLVFEPAFFLLIYMKNLLLALALLAAVPAVAQTKKATTTKKTTTTKKAAAKPAAKTTTTKKTTTAAVATPAPAPVAPLTEAEANTGLKEALTTGVTKAVAFASEKDGFNLNDDIRIPFPADAQLVATTLSALPGPLGKAAVEQATNLMNRAAEVAAPAAKDIFLNAVQQLTLTDALTLVTSGNKDAATQLLRKNSEAALVAALRPSIVQSLDQVGANAAYAKLIDRYNKIPLMTPAKNNLTDYVTAQTVDGLFILLAQQEAKIRQNPAAQSTAILQRVFGKK</sequence>
<comment type="caution">
    <text evidence="3">The sequence shown here is derived from an EMBL/GenBank/DDBJ whole genome shotgun (WGS) entry which is preliminary data.</text>
</comment>
<dbReference type="InterPro" id="IPR025245">
    <property type="entry name" value="DUF4197"/>
</dbReference>
<accession>A0A558C244</accession>
<feature type="transmembrane region" description="Helical" evidence="2">
    <location>
        <begin position="40"/>
        <end position="64"/>
    </location>
</feature>
<evidence type="ECO:0000313" key="3">
    <source>
        <dbReference type="EMBL" id="TVT42848.1"/>
    </source>
</evidence>
<evidence type="ECO:0000256" key="2">
    <source>
        <dbReference type="SAM" id="Phobius"/>
    </source>
</evidence>
<gene>
    <name evidence="3" type="ORF">FNT36_01785</name>
</gene>
<keyword evidence="4" id="KW-1185">Reference proteome</keyword>
<proteinExistence type="predicted"/>
<dbReference type="Proteomes" id="UP000317624">
    <property type="component" value="Unassembled WGS sequence"/>
</dbReference>
<dbReference type="OrthoDB" id="5292580at2"/>
<keyword evidence="2" id="KW-0812">Transmembrane</keyword>
<evidence type="ECO:0000256" key="1">
    <source>
        <dbReference type="SAM" id="MobiDB-lite"/>
    </source>
</evidence>
<dbReference type="Pfam" id="PF13852">
    <property type="entry name" value="DUF4197"/>
    <property type="match status" value="1"/>
</dbReference>
<dbReference type="EMBL" id="VMRJ01000001">
    <property type="protein sequence ID" value="TVT42848.1"/>
    <property type="molecule type" value="Genomic_DNA"/>
</dbReference>
<feature type="region of interest" description="Disordered" evidence="1">
    <location>
        <begin position="68"/>
        <end position="99"/>
    </location>
</feature>
<keyword evidence="2" id="KW-0472">Membrane</keyword>
<reference evidence="3 4" key="1">
    <citation type="submission" date="2019-07" db="EMBL/GenBank/DDBJ databases">
        <title>Hymenobacter sp. straun FUR1 Genome sequencing and assembly.</title>
        <authorList>
            <person name="Chhetri G."/>
        </authorList>
    </citation>
    <scope>NUCLEOTIDE SEQUENCE [LARGE SCALE GENOMIC DNA]</scope>
    <source>
        <strain evidence="3 4">Fur1</strain>
    </source>
</reference>
<evidence type="ECO:0000313" key="4">
    <source>
        <dbReference type="Proteomes" id="UP000317624"/>
    </source>
</evidence>
<protein>
    <submittedName>
        <fullName evidence="3">DUF4197 domain-containing protein</fullName>
    </submittedName>
</protein>